<reference evidence="5 6" key="1">
    <citation type="submission" date="2021-05" db="EMBL/GenBank/DDBJ databases">
        <title>A Polyphasic approach of four new species of the genus Ohtaekwangia: Ohtaekwangia histidinii sp. nov., Ohtaekwangia cretensis sp. nov., Ohtaekwangia indiensis sp. nov., Ohtaekwangia reichenbachii sp. nov. from diverse environment.</title>
        <authorList>
            <person name="Octaviana S."/>
        </authorList>
    </citation>
    <scope>NUCLEOTIDE SEQUENCE [LARGE SCALE GENOMIC DNA]</scope>
    <source>
        <strain evidence="5 6">PWU4</strain>
    </source>
</reference>
<accession>A0AAP2DQZ5</accession>
<dbReference type="GO" id="GO:0043565">
    <property type="term" value="F:sequence-specific DNA binding"/>
    <property type="evidence" value="ECO:0007669"/>
    <property type="project" value="InterPro"/>
</dbReference>
<keyword evidence="1" id="KW-0805">Transcription regulation</keyword>
<keyword evidence="6" id="KW-1185">Reference proteome</keyword>
<sequence length="291" mass="33769">MNFNTLTFTFPLGYPETDHGIMHYCFRVFDAGTEVHSTPHGEFLGIVFNLHNEFSYRIKDLFEGSIARNQYNFVYVPQSSFEITVQKGSHAVFCIEFTPAYLKLVSANFPMLRQFLCKVEQKIPSIMNDIHFNITPEMREKINDVLHTRFNGPLREDFLKIKAVDILIRCLEHSQRHFHTGLHKADIEKIKHVHTRLLSDIRNACTVGLLADEAGIDERKLERGFKILYGATVYHFLLNERMKKAVALLRDTLAPIDQIAFSVGYNKVRGFSDTFKRRYGYTPAMLRKKDD</sequence>
<dbReference type="InterPro" id="IPR009057">
    <property type="entry name" value="Homeodomain-like_sf"/>
</dbReference>
<dbReference type="AlphaFoldDB" id="A0AAP2DQZ5"/>
<dbReference type="SMART" id="SM00342">
    <property type="entry name" value="HTH_ARAC"/>
    <property type="match status" value="1"/>
</dbReference>
<keyword evidence="3" id="KW-0804">Transcription</keyword>
<dbReference type="Pfam" id="PF12833">
    <property type="entry name" value="HTH_18"/>
    <property type="match status" value="1"/>
</dbReference>
<organism evidence="5 6">
    <name type="scientific">Chryseosolibacter histidini</name>
    <dbReference type="NCBI Taxonomy" id="2782349"/>
    <lineage>
        <taxon>Bacteria</taxon>
        <taxon>Pseudomonadati</taxon>
        <taxon>Bacteroidota</taxon>
        <taxon>Cytophagia</taxon>
        <taxon>Cytophagales</taxon>
        <taxon>Chryseotaleaceae</taxon>
        <taxon>Chryseosolibacter</taxon>
    </lineage>
</organism>
<gene>
    <name evidence="5" type="ORF">KK083_28850</name>
</gene>
<evidence type="ECO:0000256" key="1">
    <source>
        <dbReference type="ARBA" id="ARBA00023015"/>
    </source>
</evidence>
<dbReference type="InterPro" id="IPR018060">
    <property type="entry name" value="HTH_AraC"/>
</dbReference>
<dbReference type="PANTHER" id="PTHR47893">
    <property type="entry name" value="REGULATORY PROTEIN PCHR"/>
    <property type="match status" value="1"/>
</dbReference>
<dbReference type="Proteomes" id="UP001319200">
    <property type="component" value="Unassembled WGS sequence"/>
</dbReference>
<dbReference type="SUPFAM" id="SSF46689">
    <property type="entry name" value="Homeodomain-like"/>
    <property type="match status" value="1"/>
</dbReference>
<dbReference type="EMBL" id="JAHESF010000052">
    <property type="protein sequence ID" value="MBT1700936.1"/>
    <property type="molecule type" value="Genomic_DNA"/>
</dbReference>
<dbReference type="PROSITE" id="PS00041">
    <property type="entry name" value="HTH_ARAC_FAMILY_1"/>
    <property type="match status" value="1"/>
</dbReference>
<dbReference type="InterPro" id="IPR018062">
    <property type="entry name" value="HTH_AraC-typ_CS"/>
</dbReference>
<feature type="domain" description="HTH araC/xylS-type" evidence="4">
    <location>
        <begin position="191"/>
        <end position="289"/>
    </location>
</feature>
<keyword evidence="2" id="KW-0238">DNA-binding</keyword>
<dbReference type="RefSeq" id="WP_254169624.1">
    <property type="nucleotide sequence ID" value="NZ_JAHESF010000052.1"/>
</dbReference>
<evidence type="ECO:0000256" key="2">
    <source>
        <dbReference type="ARBA" id="ARBA00023125"/>
    </source>
</evidence>
<evidence type="ECO:0000256" key="3">
    <source>
        <dbReference type="ARBA" id="ARBA00023163"/>
    </source>
</evidence>
<proteinExistence type="predicted"/>
<dbReference type="GO" id="GO:0003700">
    <property type="term" value="F:DNA-binding transcription factor activity"/>
    <property type="evidence" value="ECO:0007669"/>
    <property type="project" value="InterPro"/>
</dbReference>
<evidence type="ECO:0000259" key="4">
    <source>
        <dbReference type="PROSITE" id="PS01124"/>
    </source>
</evidence>
<evidence type="ECO:0000313" key="5">
    <source>
        <dbReference type="EMBL" id="MBT1700936.1"/>
    </source>
</evidence>
<comment type="caution">
    <text evidence="5">The sequence shown here is derived from an EMBL/GenBank/DDBJ whole genome shotgun (WGS) entry which is preliminary data.</text>
</comment>
<protein>
    <submittedName>
        <fullName evidence="5">AraC family transcriptional regulator</fullName>
    </submittedName>
</protein>
<dbReference type="PANTHER" id="PTHR47893:SF1">
    <property type="entry name" value="REGULATORY PROTEIN PCHR"/>
    <property type="match status" value="1"/>
</dbReference>
<dbReference type="Gene3D" id="1.10.10.60">
    <property type="entry name" value="Homeodomain-like"/>
    <property type="match status" value="1"/>
</dbReference>
<dbReference type="PROSITE" id="PS01124">
    <property type="entry name" value="HTH_ARAC_FAMILY_2"/>
    <property type="match status" value="1"/>
</dbReference>
<dbReference type="InterPro" id="IPR053142">
    <property type="entry name" value="PchR_regulatory_protein"/>
</dbReference>
<name>A0AAP2DQZ5_9BACT</name>
<evidence type="ECO:0000313" key="6">
    <source>
        <dbReference type="Proteomes" id="UP001319200"/>
    </source>
</evidence>